<organism evidence="1 2">
    <name type="scientific">Methylorubrum extorquens</name>
    <name type="common">Methylobacterium dichloromethanicum</name>
    <name type="synonym">Methylobacterium extorquens</name>
    <dbReference type="NCBI Taxonomy" id="408"/>
    <lineage>
        <taxon>Bacteria</taxon>
        <taxon>Pseudomonadati</taxon>
        <taxon>Pseudomonadota</taxon>
        <taxon>Alphaproteobacteria</taxon>
        <taxon>Hyphomicrobiales</taxon>
        <taxon>Methylobacteriaceae</taxon>
        <taxon>Methylorubrum</taxon>
    </lineage>
</organism>
<accession>A0A2N9AWN2</accession>
<dbReference type="Proteomes" id="UP000233769">
    <property type="component" value="Chromosome tk0001"/>
</dbReference>
<evidence type="ECO:0000313" key="1">
    <source>
        <dbReference type="EMBL" id="SOR31741.1"/>
    </source>
</evidence>
<protein>
    <recommendedName>
        <fullName evidence="3">Transposase</fullName>
    </recommendedName>
</protein>
<evidence type="ECO:0000313" key="2">
    <source>
        <dbReference type="Proteomes" id="UP000233769"/>
    </source>
</evidence>
<sequence>MSYRCPRQVGLGTRLNRSRVNANRDTLQALKIFAQAPSFFEQKAGA</sequence>
<dbReference type="AlphaFoldDB" id="A0A2N9AWN2"/>
<name>A0A2N9AWN2_METEX</name>
<reference evidence="2" key="1">
    <citation type="submission" date="2017-10" db="EMBL/GenBank/DDBJ databases">
        <authorList>
            <person name="Regsiter A."/>
            <person name="William W."/>
        </authorList>
    </citation>
    <scope>NUCLEOTIDE SEQUENCE [LARGE SCALE GENOMIC DNA]</scope>
</reference>
<proteinExistence type="predicted"/>
<evidence type="ECO:0008006" key="3">
    <source>
        <dbReference type="Google" id="ProtNLM"/>
    </source>
</evidence>
<dbReference type="EMBL" id="LT962688">
    <property type="protein sequence ID" value="SOR31741.1"/>
    <property type="molecule type" value="Genomic_DNA"/>
</dbReference>
<gene>
    <name evidence="1" type="ORF">TK0001_5165</name>
</gene>